<comment type="caution">
    <text evidence="3">The sequence shown here is derived from an EMBL/GenBank/DDBJ whole genome shotgun (WGS) entry which is preliminary data.</text>
</comment>
<feature type="coiled-coil region" evidence="1">
    <location>
        <begin position="67"/>
        <end position="94"/>
    </location>
</feature>
<dbReference type="GO" id="GO:0003824">
    <property type="term" value="F:catalytic activity"/>
    <property type="evidence" value="ECO:0007669"/>
    <property type="project" value="InterPro"/>
</dbReference>
<keyword evidence="1" id="KW-0175">Coiled coil</keyword>
<dbReference type="RefSeq" id="WP_181758620.1">
    <property type="nucleotide sequence ID" value="NZ_BMCR01000002.1"/>
</dbReference>
<dbReference type="Pfam" id="PF04344">
    <property type="entry name" value="CheZ"/>
    <property type="match status" value="1"/>
</dbReference>
<dbReference type="SUPFAM" id="SSF75708">
    <property type="entry name" value="Chemotaxis phosphatase CheZ"/>
    <property type="match status" value="1"/>
</dbReference>
<evidence type="ECO:0000256" key="2">
    <source>
        <dbReference type="SAM" id="MobiDB-lite"/>
    </source>
</evidence>
<dbReference type="Proteomes" id="UP000559404">
    <property type="component" value="Unassembled WGS sequence"/>
</dbReference>
<protein>
    <submittedName>
        <fullName evidence="3">Protein phosphatase CheZ</fullName>
    </submittedName>
</protein>
<sequence length="415" mass="45094">MAENGTPSAIRDSDYDAIFNALSETDRGRRFLQEYLVRNQKPDTQIVLDAIGRLEKVMTRERTVPDLDRIRLDIADMQEAIERTKREIANIKHEAEEGNRFVEASNELDAIVTQTESATQEILAAAEAIQEHAWTLRESGADQAICDDIDARATEIFMACSFQDLTGQRTQKIVQVLQYLESRINLMISIWGIEDVKGEHTEIRQDSRPDAHLLNGPQLKGRGVCQNTVDELFSQQEETPSGDAHAAEQAQIDAVFEGMDDMAGLVAGATVTDDDLDALFANAGPAGDEAEPSGTDAEADVFAAPDTAAATDAEFGASPLDLSAEDLAGADIFASPDVSDKTEANTEVDTEAEAPDASPDEADQVEADAAPADAEDDVVIVDEADDLNWRNDEDSPKEPDPLDRLSPGERQSLFS</sequence>
<dbReference type="AlphaFoldDB" id="A0A838XJZ7"/>
<dbReference type="InterPro" id="IPR007439">
    <property type="entry name" value="Chemotax_Pase_CheZ"/>
</dbReference>
<feature type="compositionally biased region" description="Basic and acidic residues" evidence="2">
    <location>
        <begin position="387"/>
        <end position="407"/>
    </location>
</feature>
<feature type="compositionally biased region" description="Acidic residues" evidence="2">
    <location>
        <begin position="373"/>
        <end position="386"/>
    </location>
</feature>
<dbReference type="GO" id="GO:0009288">
    <property type="term" value="C:bacterial-type flagellum"/>
    <property type="evidence" value="ECO:0007669"/>
    <property type="project" value="InterPro"/>
</dbReference>
<dbReference type="EMBL" id="JACEON010000002">
    <property type="protein sequence ID" value="MBA4610412.1"/>
    <property type="molecule type" value="Genomic_DNA"/>
</dbReference>
<gene>
    <name evidence="3" type="ORF">H1W37_02005</name>
</gene>
<accession>A0A838XJZ7</accession>
<evidence type="ECO:0000313" key="3">
    <source>
        <dbReference type="EMBL" id="MBA4610412.1"/>
    </source>
</evidence>
<organism evidence="3 4">
    <name type="scientific">Stappia taiwanensis</name>
    <dbReference type="NCBI Taxonomy" id="992267"/>
    <lineage>
        <taxon>Bacteria</taxon>
        <taxon>Pseudomonadati</taxon>
        <taxon>Pseudomonadota</taxon>
        <taxon>Alphaproteobacteria</taxon>
        <taxon>Hyphomicrobiales</taxon>
        <taxon>Stappiaceae</taxon>
        <taxon>Stappia</taxon>
    </lineage>
</organism>
<name>A0A838XJZ7_9HYPH</name>
<evidence type="ECO:0000256" key="1">
    <source>
        <dbReference type="SAM" id="Coils"/>
    </source>
</evidence>
<evidence type="ECO:0000313" key="4">
    <source>
        <dbReference type="Proteomes" id="UP000559404"/>
    </source>
</evidence>
<dbReference type="Gene3D" id="1.10.287.500">
    <property type="entry name" value="Helix hairpin bin"/>
    <property type="match status" value="1"/>
</dbReference>
<keyword evidence="4" id="KW-1185">Reference proteome</keyword>
<dbReference type="GO" id="GO:0050920">
    <property type="term" value="P:regulation of chemotaxis"/>
    <property type="evidence" value="ECO:0007669"/>
    <property type="project" value="InterPro"/>
</dbReference>
<proteinExistence type="predicted"/>
<feature type="compositionally biased region" description="Acidic residues" evidence="2">
    <location>
        <begin position="346"/>
        <end position="366"/>
    </location>
</feature>
<feature type="region of interest" description="Disordered" evidence="2">
    <location>
        <begin position="334"/>
        <end position="415"/>
    </location>
</feature>
<reference evidence="3 4" key="1">
    <citation type="submission" date="2020-07" db="EMBL/GenBank/DDBJ databases">
        <authorList>
            <person name="Li M."/>
        </authorList>
    </citation>
    <scope>NUCLEOTIDE SEQUENCE [LARGE SCALE GENOMIC DNA]</scope>
    <source>
        <strain evidence="3 4">DSM 23284</strain>
    </source>
</reference>
<reference evidence="3 4" key="2">
    <citation type="submission" date="2020-08" db="EMBL/GenBank/DDBJ databases">
        <title>Stappia taiwanensis sp. nov., isolated from a coastal thermal spring.</title>
        <authorList>
            <person name="Kampfer P."/>
        </authorList>
    </citation>
    <scope>NUCLEOTIDE SEQUENCE [LARGE SCALE GENOMIC DNA]</scope>
    <source>
        <strain evidence="3 4">DSM 23284</strain>
    </source>
</reference>